<gene>
    <name evidence="15" type="ORF">Fot_16810</name>
</gene>
<dbReference type="FunFam" id="1.10.110.10:FF:000001">
    <property type="entry name" value="Bifunctional inhibitor/lipid-transfer protein/seed storage 2S albumin superfamily protein"/>
    <property type="match status" value="1"/>
</dbReference>
<keyword evidence="4" id="KW-1003">Cell membrane</keyword>
<dbReference type="Pfam" id="PF14368">
    <property type="entry name" value="LTP_2"/>
    <property type="match status" value="1"/>
</dbReference>
<keyword evidence="9" id="KW-0325">Glycoprotein</keyword>
<dbReference type="SMART" id="SM00499">
    <property type="entry name" value="AAI"/>
    <property type="match status" value="1"/>
</dbReference>
<dbReference type="GO" id="GO:0008289">
    <property type="term" value="F:lipid binding"/>
    <property type="evidence" value="ECO:0007669"/>
    <property type="project" value="UniProtKB-KW"/>
</dbReference>
<accession>A0ABD1VDJ2</accession>
<keyword evidence="12" id="KW-1133">Transmembrane helix</keyword>
<evidence type="ECO:0000313" key="16">
    <source>
        <dbReference type="Proteomes" id="UP001604277"/>
    </source>
</evidence>
<keyword evidence="3" id="KW-0813">Transport</keyword>
<evidence type="ECO:0000256" key="7">
    <source>
        <dbReference type="ARBA" id="ARBA00023121"/>
    </source>
</evidence>
<dbReference type="EMBL" id="JBFOLJ010000005">
    <property type="protein sequence ID" value="KAL2535419.1"/>
    <property type="molecule type" value="Genomic_DNA"/>
</dbReference>
<dbReference type="CDD" id="cd00010">
    <property type="entry name" value="AAI_LTSS"/>
    <property type="match status" value="1"/>
</dbReference>
<evidence type="ECO:0000256" key="5">
    <source>
        <dbReference type="ARBA" id="ARBA00022622"/>
    </source>
</evidence>
<dbReference type="SUPFAM" id="SSF47699">
    <property type="entry name" value="Bifunctional inhibitor/lipid-transfer protein/seed storage 2S albumin"/>
    <property type="match status" value="1"/>
</dbReference>
<keyword evidence="8" id="KW-1015">Disulfide bond</keyword>
<feature type="compositionally biased region" description="Polar residues" evidence="11">
    <location>
        <begin position="124"/>
        <end position="138"/>
    </location>
</feature>
<dbReference type="InterPro" id="IPR036312">
    <property type="entry name" value="Bifun_inhib/LTP/seed_sf"/>
</dbReference>
<evidence type="ECO:0000256" key="6">
    <source>
        <dbReference type="ARBA" id="ARBA00022729"/>
    </source>
</evidence>
<evidence type="ECO:0000256" key="12">
    <source>
        <dbReference type="SAM" id="Phobius"/>
    </source>
</evidence>
<evidence type="ECO:0000259" key="14">
    <source>
        <dbReference type="SMART" id="SM00499"/>
    </source>
</evidence>
<evidence type="ECO:0000256" key="4">
    <source>
        <dbReference type="ARBA" id="ARBA00022475"/>
    </source>
</evidence>
<feature type="compositionally biased region" description="Low complexity" evidence="11">
    <location>
        <begin position="110"/>
        <end position="122"/>
    </location>
</feature>
<keyword evidence="6 13" id="KW-0732">Signal</keyword>
<feature type="domain" description="Bifunctional inhibitor/plant lipid transfer protein/seed storage helical" evidence="14">
    <location>
        <begin position="28"/>
        <end position="105"/>
    </location>
</feature>
<proteinExistence type="inferred from homology"/>
<dbReference type="InterPro" id="IPR000528">
    <property type="entry name" value="Plant_nsLTP"/>
</dbReference>
<evidence type="ECO:0000256" key="2">
    <source>
        <dbReference type="ARBA" id="ARBA00009748"/>
    </source>
</evidence>
<comment type="subcellular location">
    <subcellularLocation>
        <location evidence="1">Cell membrane</location>
        <topology evidence="1">Lipid-anchor</topology>
        <topology evidence="1">GPI-anchor</topology>
    </subcellularLocation>
</comment>
<dbReference type="Gene3D" id="1.10.110.10">
    <property type="entry name" value="Plant lipid-transfer and hydrophobic proteins"/>
    <property type="match status" value="1"/>
</dbReference>
<organism evidence="15 16">
    <name type="scientific">Forsythia ovata</name>
    <dbReference type="NCBI Taxonomy" id="205694"/>
    <lineage>
        <taxon>Eukaryota</taxon>
        <taxon>Viridiplantae</taxon>
        <taxon>Streptophyta</taxon>
        <taxon>Embryophyta</taxon>
        <taxon>Tracheophyta</taxon>
        <taxon>Spermatophyta</taxon>
        <taxon>Magnoliopsida</taxon>
        <taxon>eudicotyledons</taxon>
        <taxon>Gunneridae</taxon>
        <taxon>Pentapetalae</taxon>
        <taxon>asterids</taxon>
        <taxon>lamiids</taxon>
        <taxon>Lamiales</taxon>
        <taxon>Oleaceae</taxon>
        <taxon>Forsythieae</taxon>
        <taxon>Forsythia</taxon>
    </lineage>
</organism>
<dbReference type="PRINTS" id="PR00382">
    <property type="entry name" value="LIPIDTRNSFER"/>
</dbReference>
<feature type="region of interest" description="Disordered" evidence="11">
    <location>
        <begin position="104"/>
        <end position="150"/>
    </location>
</feature>
<keyword evidence="10" id="KW-0449">Lipoprotein</keyword>
<evidence type="ECO:0000256" key="3">
    <source>
        <dbReference type="ARBA" id="ARBA00022448"/>
    </source>
</evidence>
<keyword evidence="5" id="KW-0336">GPI-anchor</keyword>
<dbReference type="InterPro" id="IPR016140">
    <property type="entry name" value="Bifunc_inhib/LTP/seed_store"/>
</dbReference>
<dbReference type="PANTHER" id="PTHR33044">
    <property type="entry name" value="BIFUNCTIONAL INHIBITOR/LIPID-TRANSFER PROTEIN/SEED STORAGE 2S ALBUMIN SUPERFAMILY PROTEIN-RELATED"/>
    <property type="match status" value="1"/>
</dbReference>
<sequence length="179" mass="18178">MASKMTKVSLVLVFVVMFLNGITAQSGCTKTLMGLYPCLNYVNGNSSTPSSSCCSQLSSVVKSQPQCLCALLNGDASSYGVNINQTLALELPGACNVQTPPVSRCKGGNAPSTPADSPADSSKTPENPTKPSVPTIPSGSKIVPSTDGTSNGGSNINAPYGLAGFLLFVALCAFSATGF</sequence>
<dbReference type="Proteomes" id="UP001604277">
    <property type="component" value="Unassembled WGS sequence"/>
</dbReference>
<evidence type="ECO:0000256" key="8">
    <source>
        <dbReference type="ARBA" id="ARBA00023157"/>
    </source>
</evidence>
<protein>
    <submittedName>
        <fullName evidence="15">Bifunctional inhibitor/lipid-transfer protein/seed storage 2S albumin superfamily protein</fullName>
    </submittedName>
</protein>
<evidence type="ECO:0000256" key="1">
    <source>
        <dbReference type="ARBA" id="ARBA00004609"/>
    </source>
</evidence>
<name>A0ABD1VDJ2_9LAMI</name>
<evidence type="ECO:0000256" key="13">
    <source>
        <dbReference type="SAM" id="SignalP"/>
    </source>
</evidence>
<feature type="chain" id="PRO_5044784727" evidence="13">
    <location>
        <begin position="25"/>
        <end position="179"/>
    </location>
</feature>
<feature type="transmembrane region" description="Helical" evidence="12">
    <location>
        <begin position="158"/>
        <end position="177"/>
    </location>
</feature>
<keyword evidence="12" id="KW-0812">Transmembrane</keyword>
<comment type="similarity">
    <text evidence="2">Belongs to the plant LTP family.</text>
</comment>
<evidence type="ECO:0000313" key="15">
    <source>
        <dbReference type="EMBL" id="KAL2535419.1"/>
    </source>
</evidence>
<comment type="caution">
    <text evidence="15">The sequence shown here is derived from an EMBL/GenBank/DDBJ whole genome shotgun (WGS) entry which is preliminary data.</text>
</comment>
<reference evidence="16" key="1">
    <citation type="submission" date="2024-07" db="EMBL/GenBank/DDBJ databases">
        <title>Two chromosome-level genome assemblies of Korean endemic species Abeliophyllum distichum and Forsythia ovata (Oleaceae).</title>
        <authorList>
            <person name="Jang H."/>
        </authorList>
    </citation>
    <scope>NUCLEOTIDE SEQUENCE [LARGE SCALE GENOMIC DNA]</scope>
</reference>
<keyword evidence="12" id="KW-0472">Membrane</keyword>
<dbReference type="InterPro" id="IPR043325">
    <property type="entry name" value="LTSS"/>
</dbReference>
<dbReference type="AlphaFoldDB" id="A0ABD1VDJ2"/>
<dbReference type="GO" id="GO:0098552">
    <property type="term" value="C:side of membrane"/>
    <property type="evidence" value="ECO:0007669"/>
    <property type="project" value="UniProtKB-KW"/>
</dbReference>
<dbReference type="GO" id="GO:0005886">
    <property type="term" value="C:plasma membrane"/>
    <property type="evidence" value="ECO:0007669"/>
    <property type="project" value="UniProtKB-SubCell"/>
</dbReference>
<keyword evidence="16" id="KW-1185">Reference proteome</keyword>
<feature type="signal peptide" evidence="13">
    <location>
        <begin position="1"/>
        <end position="24"/>
    </location>
</feature>
<keyword evidence="7" id="KW-0446">Lipid-binding</keyword>
<evidence type="ECO:0000256" key="9">
    <source>
        <dbReference type="ARBA" id="ARBA00023180"/>
    </source>
</evidence>
<evidence type="ECO:0000256" key="11">
    <source>
        <dbReference type="SAM" id="MobiDB-lite"/>
    </source>
</evidence>
<evidence type="ECO:0000256" key="10">
    <source>
        <dbReference type="ARBA" id="ARBA00023288"/>
    </source>
</evidence>